<proteinExistence type="inferred from homology"/>
<dbReference type="InterPro" id="IPR036249">
    <property type="entry name" value="Thioredoxin-like_sf"/>
</dbReference>
<dbReference type="InterPro" id="IPR036282">
    <property type="entry name" value="Glutathione-S-Trfase_C_sf"/>
</dbReference>
<dbReference type="OrthoDB" id="422574at2759"/>
<feature type="domain" description="GST N-terminal" evidence="5">
    <location>
        <begin position="65"/>
        <end position="154"/>
    </location>
</feature>
<evidence type="ECO:0000259" key="5">
    <source>
        <dbReference type="PROSITE" id="PS50404"/>
    </source>
</evidence>
<dbReference type="PANTHER" id="PTHR44051">
    <property type="entry name" value="GLUTATHIONE S-TRANSFERASE-RELATED"/>
    <property type="match status" value="1"/>
</dbReference>
<feature type="compositionally biased region" description="Basic and acidic residues" evidence="3">
    <location>
        <begin position="285"/>
        <end position="302"/>
    </location>
</feature>
<reference evidence="8" key="1">
    <citation type="journal article" date="2012" name="PLoS Genet.">
        <title>The genomes of the fungal plant pathogens Cladosporium fulvum and Dothistroma septosporum reveal adaptation to different hosts and lifestyles but also signatures of common ancestry.</title>
        <authorList>
            <person name="de Wit P.J.G.M."/>
            <person name="van der Burgt A."/>
            <person name="Oekmen B."/>
            <person name="Stergiopoulos I."/>
            <person name="Abd-Elsalam K.A."/>
            <person name="Aerts A.L."/>
            <person name="Bahkali A.H."/>
            <person name="Beenen H.G."/>
            <person name="Chettri P."/>
            <person name="Cox M.P."/>
            <person name="Datema E."/>
            <person name="de Vries R.P."/>
            <person name="Dhillon B."/>
            <person name="Ganley A.R."/>
            <person name="Griffiths S.A."/>
            <person name="Guo Y."/>
            <person name="Hamelin R.C."/>
            <person name="Henrissat B."/>
            <person name="Kabir M.S."/>
            <person name="Jashni M.K."/>
            <person name="Kema G."/>
            <person name="Klaubauf S."/>
            <person name="Lapidus A."/>
            <person name="Levasseur A."/>
            <person name="Lindquist E."/>
            <person name="Mehrabi R."/>
            <person name="Ohm R.A."/>
            <person name="Owen T.J."/>
            <person name="Salamov A."/>
            <person name="Schwelm A."/>
            <person name="Schijlen E."/>
            <person name="Sun H."/>
            <person name="van den Burg H.A."/>
            <person name="van Ham R.C.H.J."/>
            <person name="Zhang S."/>
            <person name="Goodwin S.B."/>
            <person name="Grigoriev I.V."/>
            <person name="Collemare J."/>
            <person name="Bradshaw R.E."/>
        </authorList>
    </citation>
    <scope>NUCLEOTIDE SEQUENCE [LARGE SCALE GENOMIC DNA]</scope>
    <source>
        <strain evidence="8">NZE10 / CBS 128990</strain>
    </source>
</reference>
<dbReference type="HOGENOM" id="CLU_011226_14_0_1"/>
<evidence type="ECO:0000256" key="3">
    <source>
        <dbReference type="SAM" id="MobiDB-lite"/>
    </source>
</evidence>
<dbReference type="SFLD" id="SFLDG01151">
    <property type="entry name" value="Main.2:_Nu-like"/>
    <property type="match status" value="1"/>
</dbReference>
<evidence type="ECO:0008006" key="9">
    <source>
        <dbReference type="Google" id="ProtNLM"/>
    </source>
</evidence>
<keyword evidence="4" id="KW-0732">Signal</keyword>
<dbReference type="PROSITE" id="PS50404">
    <property type="entry name" value="GST_NTER"/>
    <property type="match status" value="1"/>
</dbReference>
<dbReference type="InterPro" id="IPR004046">
    <property type="entry name" value="GST_C"/>
</dbReference>
<dbReference type="Gene3D" id="1.20.1050.10">
    <property type="match status" value="1"/>
</dbReference>
<keyword evidence="8" id="KW-1185">Reference proteome</keyword>
<dbReference type="Gene3D" id="3.40.30.10">
    <property type="entry name" value="Glutaredoxin"/>
    <property type="match status" value="1"/>
</dbReference>
<dbReference type="PROSITE" id="PS50405">
    <property type="entry name" value="GST_CTER"/>
    <property type="match status" value="1"/>
</dbReference>
<gene>
    <name evidence="7" type="ORF">DOTSEDRAFT_70909</name>
</gene>
<sequence length="321" mass="36388">MQLAYKVVLLALLAFMLRSPLLRLQQTATHIVKAAAPVASRPFASTAPLRNDTMADDRPQGLIANKGLELLTFGTPNGHKASIILEEIKEAYGKPDYVYQSINIGQNIQKEKWFTDKGPNGRIPVLVDHDAGGLGIQEGQAILSYVTRHFDPDHKFSFTKDPELSLCEQWVAWQHGGLGPMQGQANHFYRLAKERIPYPTQRYVGETERLYGILDARLKDNEYLVGNKYSIADIANFSWVNVAYFAGVNLDDFPNLYKWWEKINARPAVQKGVATPNAPSITNDPYKKRLKDEPEFKQKEDELKELGKKAKEQYEYKYSSP</sequence>
<evidence type="ECO:0000256" key="4">
    <source>
        <dbReference type="SAM" id="SignalP"/>
    </source>
</evidence>
<organism evidence="7 8">
    <name type="scientific">Dothistroma septosporum (strain NZE10 / CBS 128990)</name>
    <name type="common">Red band needle blight fungus</name>
    <name type="synonym">Mycosphaerella pini</name>
    <dbReference type="NCBI Taxonomy" id="675120"/>
    <lineage>
        <taxon>Eukaryota</taxon>
        <taxon>Fungi</taxon>
        <taxon>Dikarya</taxon>
        <taxon>Ascomycota</taxon>
        <taxon>Pezizomycotina</taxon>
        <taxon>Dothideomycetes</taxon>
        <taxon>Dothideomycetidae</taxon>
        <taxon>Mycosphaerellales</taxon>
        <taxon>Mycosphaerellaceae</taxon>
        <taxon>Dothistroma</taxon>
    </lineage>
</organism>
<evidence type="ECO:0000256" key="2">
    <source>
        <dbReference type="RuleBase" id="RU003494"/>
    </source>
</evidence>
<evidence type="ECO:0000259" key="6">
    <source>
        <dbReference type="PROSITE" id="PS50405"/>
    </source>
</evidence>
<dbReference type="Pfam" id="PF00043">
    <property type="entry name" value="GST_C"/>
    <property type="match status" value="1"/>
</dbReference>
<dbReference type="Proteomes" id="UP000016933">
    <property type="component" value="Unassembled WGS sequence"/>
</dbReference>
<dbReference type="SFLD" id="SFLDS00019">
    <property type="entry name" value="Glutathione_Transferase_(cytos"/>
    <property type="match status" value="1"/>
</dbReference>
<dbReference type="EMBL" id="KB446538">
    <property type="protein sequence ID" value="EME45014.1"/>
    <property type="molecule type" value="Genomic_DNA"/>
</dbReference>
<dbReference type="SUPFAM" id="SSF52833">
    <property type="entry name" value="Thioredoxin-like"/>
    <property type="match status" value="1"/>
</dbReference>
<name>N1PRG7_DOTSN</name>
<dbReference type="eggNOG" id="KOG0867">
    <property type="taxonomic scope" value="Eukaryota"/>
</dbReference>
<dbReference type="Pfam" id="PF02798">
    <property type="entry name" value="GST_N"/>
    <property type="match status" value="1"/>
</dbReference>
<accession>N1PRG7</accession>
<evidence type="ECO:0000256" key="1">
    <source>
        <dbReference type="ARBA" id="ARBA00007409"/>
    </source>
</evidence>
<reference evidence="7 8" key="2">
    <citation type="journal article" date="2012" name="PLoS Pathog.">
        <title>Diverse lifestyles and strategies of plant pathogenesis encoded in the genomes of eighteen Dothideomycetes fungi.</title>
        <authorList>
            <person name="Ohm R.A."/>
            <person name="Feau N."/>
            <person name="Henrissat B."/>
            <person name="Schoch C.L."/>
            <person name="Horwitz B.A."/>
            <person name="Barry K.W."/>
            <person name="Condon B.J."/>
            <person name="Copeland A.C."/>
            <person name="Dhillon B."/>
            <person name="Glaser F."/>
            <person name="Hesse C.N."/>
            <person name="Kosti I."/>
            <person name="LaButti K."/>
            <person name="Lindquist E.A."/>
            <person name="Lucas S."/>
            <person name="Salamov A.A."/>
            <person name="Bradshaw R.E."/>
            <person name="Ciuffetti L."/>
            <person name="Hamelin R.C."/>
            <person name="Kema G.H.J."/>
            <person name="Lawrence C."/>
            <person name="Scott J.A."/>
            <person name="Spatafora J.W."/>
            <person name="Turgeon B.G."/>
            <person name="de Wit P.J.G.M."/>
            <person name="Zhong S."/>
            <person name="Goodwin S.B."/>
            <person name="Grigoriev I.V."/>
        </authorList>
    </citation>
    <scope>NUCLEOTIDE SEQUENCE [LARGE SCALE GENOMIC DNA]</scope>
    <source>
        <strain evidence="8">NZE10 / CBS 128990</strain>
    </source>
</reference>
<dbReference type="InterPro" id="IPR010987">
    <property type="entry name" value="Glutathione-S-Trfase_C-like"/>
</dbReference>
<dbReference type="SFLD" id="SFLDG00358">
    <property type="entry name" value="Main_(cytGST)"/>
    <property type="match status" value="1"/>
</dbReference>
<protein>
    <recommendedName>
        <fullName evidence="9">Glutathione S-transferase II</fullName>
    </recommendedName>
</protein>
<feature type="region of interest" description="Disordered" evidence="3">
    <location>
        <begin position="273"/>
        <end position="302"/>
    </location>
</feature>
<evidence type="ECO:0000313" key="7">
    <source>
        <dbReference type="EMBL" id="EME45014.1"/>
    </source>
</evidence>
<comment type="similarity">
    <text evidence="1 2">Belongs to the GST superfamily.</text>
</comment>
<dbReference type="PANTHER" id="PTHR44051:SF6">
    <property type="entry name" value="GLUTATHIONE S-TRANSFERASE II"/>
    <property type="match status" value="1"/>
</dbReference>
<evidence type="ECO:0000313" key="8">
    <source>
        <dbReference type="Proteomes" id="UP000016933"/>
    </source>
</evidence>
<dbReference type="InterPro" id="IPR040079">
    <property type="entry name" value="Glutathione_S-Trfase"/>
</dbReference>
<feature type="signal peptide" evidence="4">
    <location>
        <begin position="1"/>
        <end position="24"/>
    </location>
</feature>
<dbReference type="STRING" id="675120.N1PRG7"/>
<dbReference type="InterPro" id="IPR004045">
    <property type="entry name" value="Glutathione_S-Trfase_N"/>
</dbReference>
<feature type="chain" id="PRO_5004110082" description="Glutathione S-transferase II" evidence="4">
    <location>
        <begin position="25"/>
        <end position="321"/>
    </location>
</feature>
<feature type="domain" description="GST C-terminal" evidence="6">
    <location>
        <begin position="160"/>
        <end position="280"/>
    </location>
</feature>
<dbReference type="AlphaFoldDB" id="N1PRG7"/>
<dbReference type="SUPFAM" id="SSF47616">
    <property type="entry name" value="GST C-terminal domain-like"/>
    <property type="match status" value="1"/>
</dbReference>
<dbReference type="OMA" id="KEPWFTK"/>